<dbReference type="GO" id="GO:0045494">
    <property type="term" value="P:photoreceptor cell maintenance"/>
    <property type="evidence" value="ECO:0007669"/>
    <property type="project" value="TreeGrafter"/>
</dbReference>
<evidence type="ECO:0000313" key="8">
    <source>
        <dbReference type="Proteomes" id="UP000504617"/>
    </source>
</evidence>
<dbReference type="AlphaFoldDB" id="A0A6I9XXY8"/>
<dbReference type="Pfam" id="PF05478">
    <property type="entry name" value="Prominin"/>
    <property type="match status" value="1"/>
</dbReference>
<comment type="subcellular location">
    <subcellularLocation>
        <location evidence="1">Cell projection</location>
        <location evidence="1">Microvillus membrane</location>
        <topology evidence="1">Multi-pass membrane protein</topology>
    </subcellularLocation>
</comment>
<dbReference type="GO" id="GO:0060219">
    <property type="term" value="P:camera-type eye photoreceptor cell differentiation"/>
    <property type="evidence" value="ECO:0007669"/>
    <property type="project" value="TreeGrafter"/>
</dbReference>
<dbReference type="GeneID" id="106543882"/>
<dbReference type="GO" id="GO:0031528">
    <property type="term" value="C:microvillus membrane"/>
    <property type="evidence" value="ECO:0007669"/>
    <property type="project" value="UniProtKB-SubCell"/>
</dbReference>
<evidence type="ECO:0000256" key="3">
    <source>
        <dbReference type="ARBA" id="ARBA00022692"/>
    </source>
</evidence>
<reference evidence="9" key="1">
    <citation type="submission" date="2025-08" db="UniProtKB">
        <authorList>
            <consortium name="RefSeq"/>
        </authorList>
    </citation>
    <scope>IDENTIFICATION</scope>
</reference>
<sequence length="168" mass="19045">MAQAIKDKIFLFFILNQSTLNQSIRLLQKTSLELPEKVRGVISAIEATQLLINNNASFIIVQEAKKYMDTILGYFEQYSTWVKDSITTQVATCKPIANTIDTAVDIFLCSYVMDSLNAFWFGLGGCCALLIPGIICAVKLAKFYRRMDTEDVYDEVETMPMKNSVEQW</sequence>
<dbReference type="PANTHER" id="PTHR22730:SF3">
    <property type="entry name" value="PROMININ-1"/>
    <property type="match status" value="1"/>
</dbReference>
<feature type="transmembrane region" description="Helical" evidence="7">
    <location>
        <begin position="118"/>
        <end position="138"/>
    </location>
</feature>
<keyword evidence="5 7" id="KW-0472">Membrane</keyword>
<keyword evidence="6" id="KW-0325">Glycoprotein</keyword>
<dbReference type="PANTHER" id="PTHR22730">
    <property type="entry name" value="PROMININ PROM PROTEIN"/>
    <property type="match status" value="1"/>
</dbReference>
<gene>
    <name evidence="9" type="primary">PROM1</name>
</gene>
<dbReference type="GO" id="GO:0005929">
    <property type="term" value="C:cilium"/>
    <property type="evidence" value="ECO:0007669"/>
    <property type="project" value="TreeGrafter"/>
</dbReference>
<organism evidence="8 9">
    <name type="scientific">Thamnophis sirtalis</name>
    <dbReference type="NCBI Taxonomy" id="35019"/>
    <lineage>
        <taxon>Eukaryota</taxon>
        <taxon>Metazoa</taxon>
        <taxon>Chordata</taxon>
        <taxon>Craniata</taxon>
        <taxon>Vertebrata</taxon>
        <taxon>Euteleostomi</taxon>
        <taxon>Lepidosauria</taxon>
        <taxon>Squamata</taxon>
        <taxon>Bifurcata</taxon>
        <taxon>Unidentata</taxon>
        <taxon>Episquamata</taxon>
        <taxon>Toxicofera</taxon>
        <taxon>Serpentes</taxon>
        <taxon>Colubroidea</taxon>
        <taxon>Colubridae</taxon>
        <taxon>Natricinae</taxon>
        <taxon>Thamnophis</taxon>
    </lineage>
</organism>
<evidence type="ECO:0000256" key="5">
    <source>
        <dbReference type="ARBA" id="ARBA00023136"/>
    </source>
</evidence>
<evidence type="ECO:0000256" key="6">
    <source>
        <dbReference type="ARBA" id="ARBA00023180"/>
    </source>
</evidence>
<dbReference type="GO" id="GO:0015485">
    <property type="term" value="F:cholesterol binding"/>
    <property type="evidence" value="ECO:0007669"/>
    <property type="project" value="TreeGrafter"/>
</dbReference>
<dbReference type="KEGG" id="tsr:106543882"/>
<comment type="similarity">
    <text evidence="2">Belongs to the prominin family.</text>
</comment>
<keyword evidence="8" id="KW-1185">Reference proteome</keyword>
<dbReference type="Proteomes" id="UP000504617">
    <property type="component" value="Unplaced"/>
</dbReference>
<keyword evidence="4 7" id="KW-1133">Transmembrane helix</keyword>
<evidence type="ECO:0000256" key="2">
    <source>
        <dbReference type="ARBA" id="ARBA00006058"/>
    </source>
</evidence>
<evidence type="ECO:0000313" key="9">
    <source>
        <dbReference type="RefSeq" id="XP_013915463.1"/>
    </source>
</evidence>
<name>A0A6I9XXY8_9SAUR</name>
<dbReference type="CTD" id="8842"/>
<protein>
    <submittedName>
        <fullName evidence="9">Prominin-1</fullName>
    </submittedName>
</protein>
<dbReference type="OrthoDB" id="6229420at2759"/>
<proteinExistence type="inferred from homology"/>
<evidence type="ECO:0000256" key="1">
    <source>
        <dbReference type="ARBA" id="ARBA00004475"/>
    </source>
</evidence>
<evidence type="ECO:0000256" key="7">
    <source>
        <dbReference type="SAM" id="Phobius"/>
    </source>
</evidence>
<dbReference type="GO" id="GO:0016324">
    <property type="term" value="C:apical plasma membrane"/>
    <property type="evidence" value="ECO:0007669"/>
    <property type="project" value="TreeGrafter"/>
</dbReference>
<keyword evidence="3 7" id="KW-0812">Transmembrane</keyword>
<accession>A0A6I9XXY8</accession>
<dbReference type="GO" id="GO:0071914">
    <property type="term" value="C:prominosome"/>
    <property type="evidence" value="ECO:0007669"/>
    <property type="project" value="TreeGrafter"/>
</dbReference>
<dbReference type="RefSeq" id="XP_013915463.1">
    <property type="nucleotide sequence ID" value="XM_014059988.1"/>
</dbReference>
<dbReference type="GO" id="GO:0009986">
    <property type="term" value="C:cell surface"/>
    <property type="evidence" value="ECO:0007669"/>
    <property type="project" value="TreeGrafter"/>
</dbReference>
<dbReference type="InterPro" id="IPR008795">
    <property type="entry name" value="Prominin"/>
</dbReference>
<evidence type="ECO:0000256" key="4">
    <source>
        <dbReference type="ARBA" id="ARBA00022989"/>
    </source>
</evidence>